<dbReference type="Proteomes" id="UP001634393">
    <property type="component" value="Unassembled WGS sequence"/>
</dbReference>
<evidence type="ECO:0000313" key="3">
    <source>
        <dbReference type="Proteomes" id="UP001634393"/>
    </source>
</evidence>
<name>A0ABD3TWK6_9LAMI</name>
<gene>
    <name evidence="2" type="ORF">ACJIZ3_025537</name>
</gene>
<dbReference type="Pfam" id="PF07800">
    <property type="entry name" value="DUF1644"/>
    <property type="match status" value="1"/>
</dbReference>
<dbReference type="EMBL" id="JBJXBP010000003">
    <property type="protein sequence ID" value="KAL3840946.1"/>
    <property type="molecule type" value="Genomic_DNA"/>
</dbReference>
<evidence type="ECO:0000313" key="2">
    <source>
        <dbReference type="EMBL" id="KAL3840946.1"/>
    </source>
</evidence>
<keyword evidence="3" id="KW-1185">Reference proteome</keyword>
<evidence type="ECO:0008006" key="4">
    <source>
        <dbReference type="Google" id="ProtNLM"/>
    </source>
</evidence>
<organism evidence="2 3">
    <name type="scientific">Penstemon smallii</name>
    <dbReference type="NCBI Taxonomy" id="265156"/>
    <lineage>
        <taxon>Eukaryota</taxon>
        <taxon>Viridiplantae</taxon>
        <taxon>Streptophyta</taxon>
        <taxon>Embryophyta</taxon>
        <taxon>Tracheophyta</taxon>
        <taxon>Spermatophyta</taxon>
        <taxon>Magnoliopsida</taxon>
        <taxon>eudicotyledons</taxon>
        <taxon>Gunneridae</taxon>
        <taxon>Pentapetalae</taxon>
        <taxon>asterids</taxon>
        <taxon>lamiids</taxon>
        <taxon>Lamiales</taxon>
        <taxon>Plantaginaceae</taxon>
        <taxon>Cheloneae</taxon>
        <taxon>Penstemon</taxon>
    </lineage>
</organism>
<comment type="caution">
    <text evidence="2">The sequence shown here is derived from an EMBL/GenBank/DDBJ whole genome shotgun (WGS) entry which is preliminary data.</text>
</comment>
<accession>A0ABD3TWK6</accession>
<dbReference type="InterPro" id="IPR012866">
    <property type="entry name" value="DUF1644"/>
</dbReference>
<feature type="region of interest" description="Disordered" evidence="1">
    <location>
        <begin position="266"/>
        <end position="365"/>
    </location>
</feature>
<evidence type="ECO:0000256" key="1">
    <source>
        <dbReference type="SAM" id="MobiDB-lite"/>
    </source>
</evidence>
<dbReference type="PANTHER" id="PTHR31197">
    <property type="entry name" value="OS01G0612600 PROTEIN"/>
    <property type="match status" value="1"/>
</dbReference>
<proteinExistence type="predicted"/>
<feature type="compositionally biased region" description="Low complexity" evidence="1">
    <location>
        <begin position="267"/>
        <end position="280"/>
    </location>
</feature>
<protein>
    <recommendedName>
        <fullName evidence="4">RING-type domain-containing protein</fullName>
    </recommendedName>
</protein>
<dbReference type="AlphaFoldDB" id="A0ABD3TWK6"/>
<feature type="compositionally biased region" description="Low complexity" evidence="1">
    <location>
        <begin position="289"/>
        <end position="301"/>
    </location>
</feature>
<sequence length="398" mass="45366">MPKDRRVSSLSIDRAMVSPYSCSLKNSDSNNSEKSFVGDKREWEEARCPICIEHPHNAVLLICSSREKGCRPFMCDTSYRHSNCLDQFHKSSSAESELVCPLCRGSISGCIVIDKARRFMDSKTRSCSLETCNFSGNYSELRKHARVEHPYSCPSMASPTRQSSWTALEQQNDIQDALAHQFVDDDYDWSGLDEDGLLSDDSFFDFQMSDIEEEFEDMFNFGGGVSTSFFSLYLSSLEEEEEEETLFSGGISTSGVSEDTLQRRRLNLTNSSSRSNNALRYHQRERSRSNNNRISRQPSNRANPRSRPSYYQDNNVETSSRTRWVHDREIGGGSYSRTRLSHDMDNATPASSRTSGPGHHHWGDVHPNLTGARYINGRRVVHAIREFPDDFTRQQPHN</sequence>
<feature type="compositionally biased region" description="Polar residues" evidence="1">
    <location>
        <begin position="309"/>
        <end position="322"/>
    </location>
</feature>
<dbReference type="PANTHER" id="PTHR31197:SF40">
    <property type="entry name" value="ZINC FINGER, RING_FYVE_PHD-TYPE"/>
    <property type="match status" value="1"/>
</dbReference>
<reference evidence="2 3" key="1">
    <citation type="submission" date="2024-12" db="EMBL/GenBank/DDBJ databases">
        <title>The unique morphological basis and parallel evolutionary history of personate flowers in Penstemon.</title>
        <authorList>
            <person name="Depatie T.H."/>
            <person name="Wessinger C.A."/>
        </authorList>
    </citation>
    <scope>NUCLEOTIDE SEQUENCE [LARGE SCALE GENOMIC DNA]</scope>
    <source>
        <strain evidence="2">WTNN_2</strain>
        <tissue evidence="2">Leaf</tissue>
    </source>
</reference>